<evidence type="ECO:0000259" key="1">
    <source>
        <dbReference type="Pfam" id="PF12728"/>
    </source>
</evidence>
<keyword evidence="3" id="KW-1185">Reference proteome</keyword>
<feature type="domain" description="Helix-turn-helix" evidence="1">
    <location>
        <begin position="33"/>
        <end position="73"/>
    </location>
</feature>
<gene>
    <name evidence="2" type="ORF">NAT47_05745</name>
</gene>
<proteinExistence type="predicted"/>
<dbReference type="RefSeq" id="WP_250581358.1">
    <property type="nucleotide sequence ID" value="NZ_JAMLJN010000004.1"/>
</dbReference>
<dbReference type="InterPro" id="IPR009061">
    <property type="entry name" value="DNA-bd_dom_put_sf"/>
</dbReference>
<dbReference type="Pfam" id="PF12728">
    <property type="entry name" value="HTH_17"/>
    <property type="match status" value="1"/>
</dbReference>
<evidence type="ECO:0000313" key="2">
    <source>
        <dbReference type="EMBL" id="MCL9769914.1"/>
    </source>
</evidence>
<evidence type="ECO:0000313" key="3">
    <source>
        <dbReference type="Proteomes" id="UP001203342"/>
    </source>
</evidence>
<name>A0ABT0TG25_9FLAO</name>
<dbReference type="Proteomes" id="UP001203342">
    <property type="component" value="Unassembled WGS sequence"/>
</dbReference>
<protein>
    <submittedName>
        <fullName evidence="2">Helix-turn-helix domain-containing protein</fullName>
    </submittedName>
</protein>
<sequence>MPVRSEVEILQTQVEQLTKAVLQLKEQANNDIWYDNADVLKLFNISDSTLLRYRKEKKIPFTKLGGRFLYPKAFFTKSLMEKLENKHLL</sequence>
<comment type="caution">
    <text evidence="2">The sequence shown here is derived from an EMBL/GenBank/DDBJ whole genome shotgun (WGS) entry which is preliminary data.</text>
</comment>
<dbReference type="SUPFAM" id="SSF46955">
    <property type="entry name" value="Putative DNA-binding domain"/>
    <property type="match status" value="1"/>
</dbReference>
<reference evidence="2 3" key="1">
    <citation type="submission" date="2022-05" db="EMBL/GenBank/DDBJ databases">
        <title>Flavobacterium sp., isolated from activated sludge.</title>
        <authorList>
            <person name="Ran Q."/>
        </authorList>
    </citation>
    <scope>NUCLEOTIDE SEQUENCE [LARGE SCALE GENOMIC DNA]</scope>
    <source>
        <strain evidence="2 3">HXWNR69</strain>
    </source>
</reference>
<dbReference type="EMBL" id="JAMLJN010000004">
    <property type="protein sequence ID" value="MCL9769914.1"/>
    <property type="molecule type" value="Genomic_DNA"/>
</dbReference>
<accession>A0ABT0TG25</accession>
<dbReference type="InterPro" id="IPR041657">
    <property type="entry name" value="HTH_17"/>
</dbReference>
<organism evidence="2 3">
    <name type="scientific">Flavobacterium fragile</name>
    <dbReference type="NCBI Taxonomy" id="2949085"/>
    <lineage>
        <taxon>Bacteria</taxon>
        <taxon>Pseudomonadati</taxon>
        <taxon>Bacteroidota</taxon>
        <taxon>Flavobacteriia</taxon>
        <taxon>Flavobacteriales</taxon>
        <taxon>Flavobacteriaceae</taxon>
        <taxon>Flavobacterium</taxon>
    </lineage>
</organism>
<dbReference type="PANTHER" id="PTHR34585">
    <property type="match status" value="1"/>
</dbReference>
<dbReference type="PANTHER" id="PTHR34585:SF22">
    <property type="entry name" value="HELIX-TURN-HELIX DOMAIN-CONTAINING PROTEIN"/>
    <property type="match status" value="1"/>
</dbReference>